<evidence type="ECO:0000313" key="2">
    <source>
        <dbReference type="EMBL" id="KTC94678.1"/>
    </source>
</evidence>
<organism evidence="2 3">
    <name type="scientific">Legionella erythra</name>
    <dbReference type="NCBI Taxonomy" id="448"/>
    <lineage>
        <taxon>Bacteria</taxon>
        <taxon>Pseudomonadati</taxon>
        <taxon>Pseudomonadota</taxon>
        <taxon>Gammaproteobacteria</taxon>
        <taxon>Legionellales</taxon>
        <taxon>Legionellaceae</taxon>
        <taxon>Legionella</taxon>
    </lineage>
</organism>
<comment type="caution">
    <text evidence="2">The sequence shown here is derived from an EMBL/GenBank/DDBJ whole genome shotgun (WGS) entry which is preliminary data.</text>
</comment>
<feature type="compositionally biased region" description="Basic and acidic residues" evidence="1">
    <location>
        <begin position="53"/>
        <end position="64"/>
    </location>
</feature>
<proteinExistence type="predicted"/>
<dbReference type="OrthoDB" id="5651623at2"/>
<evidence type="ECO:0000256" key="1">
    <source>
        <dbReference type="SAM" id="MobiDB-lite"/>
    </source>
</evidence>
<accession>A0A0W0TGJ3</accession>
<dbReference type="EMBL" id="LNYA01000034">
    <property type="protein sequence ID" value="KTC94678.1"/>
    <property type="molecule type" value="Genomic_DNA"/>
</dbReference>
<name>A0A0W0TGJ3_LEGER</name>
<feature type="compositionally biased region" description="Basic and acidic residues" evidence="1">
    <location>
        <begin position="22"/>
        <end position="42"/>
    </location>
</feature>
<reference evidence="2 3" key="1">
    <citation type="submission" date="2015-11" db="EMBL/GenBank/DDBJ databases">
        <title>Genomic analysis of 38 Legionella species identifies large and diverse effector repertoires.</title>
        <authorList>
            <person name="Burstein D."/>
            <person name="Amaro F."/>
            <person name="Zusman T."/>
            <person name="Lifshitz Z."/>
            <person name="Cohen O."/>
            <person name="Gilbert J.A."/>
            <person name="Pupko T."/>
            <person name="Shuman H.A."/>
            <person name="Segal G."/>
        </authorList>
    </citation>
    <scope>NUCLEOTIDE SEQUENCE [LARGE SCALE GENOMIC DNA]</scope>
    <source>
        <strain evidence="2 3">SE-32A-C8</strain>
    </source>
</reference>
<dbReference type="AlphaFoldDB" id="A0A0W0TGJ3"/>
<keyword evidence="3" id="KW-1185">Reference proteome</keyword>
<sequence>MAGLNKESLKEWKKSHQSSRPENQDLVKGPPRDIDTRDERVGEYNSLADGDFETFHPDPDSDSD</sequence>
<dbReference type="Proteomes" id="UP000054773">
    <property type="component" value="Unassembled WGS sequence"/>
</dbReference>
<feature type="region of interest" description="Disordered" evidence="1">
    <location>
        <begin position="1"/>
        <end position="64"/>
    </location>
</feature>
<protein>
    <submittedName>
        <fullName evidence="2">Uncharacterized protein</fullName>
    </submittedName>
</protein>
<dbReference type="STRING" id="448.Lery_2845"/>
<dbReference type="RefSeq" id="WP_058527913.1">
    <property type="nucleotide sequence ID" value="NZ_CAAAHY010000005.1"/>
</dbReference>
<dbReference type="PATRIC" id="fig|448.7.peg.2988"/>
<gene>
    <name evidence="2" type="ORF">Lery_2845</name>
</gene>
<evidence type="ECO:0000313" key="3">
    <source>
        <dbReference type="Proteomes" id="UP000054773"/>
    </source>
</evidence>